<gene>
    <name evidence="1" type="ORF">TSUD_33340</name>
</gene>
<evidence type="ECO:0000313" key="2">
    <source>
        <dbReference type="Proteomes" id="UP000242715"/>
    </source>
</evidence>
<sequence length="220" mass="25041">MTGGEKHKKESSSNEVDQCKSDILKQTIYEYVHKMQQLCLAYNLMQVHYKVKVIIDAEVGSIATKAKEIKATWVILDRFQKKEAGQCVKQLNSNVVLIDHEIPRIIKAVSSMIGENFSKSQNQIKPIEKAIPYILDENFATSTSTSGVRSSTFGTYSFSLPATEKQYHFKTNHCTIDNSHDFLYLNSEYFDEDLKISSSDIDELNHKSIISLLKGETYEI</sequence>
<name>A0A2Z6LUT5_TRISU</name>
<dbReference type="EMBL" id="DF973216">
    <property type="protein sequence ID" value="GAU20598.1"/>
    <property type="molecule type" value="Genomic_DNA"/>
</dbReference>
<evidence type="ECO:0000313" key="1">
    <source>
        <dbReference type="EMBL" id="GAU20598.1"/>
    </source>
</evidence>
<reference evidence="2" key="1">
    <citation type="journal article" date="2017" name="Front. Plant Sci.">
        <title>Climate Clever Clovers: New Paradigm to Reduce the Environmental Footprint of Ruminants by Breeding Low Methanogenic Forages Utilizing Haplotype Variation.</title>
        <authorList>
            <person name="Kaur P."/>
            <person name="Appels R."/>
            <person name="Bayer P.E."/>
            <person name="Keeble-Gagnere G."/>
            <person name="Wang J."/>
            <person name="Hirakawa H."/>
            <person name="Shirasawa K."/>
            <person name="Vercoe P."/>
            <person name="Stefanova K."/>
            <person name="Durmic Z."/>
            <person name="Nichols P."/>
            <person name="Revell C."/>
            <person name="Isobe S.N."/>
            <person name="Edwards D."/>
            <person name="Erskine W."/>
        </authorList>
    </citation>
    <scope>NUCLEOTIDE SEQUENCE [LARGE SCALE GENOMIC DNA]</scope>
    <source>
        <strain evidence="2">cv. Daliak</strain>
    </source>
</reference>
<keyword evidence="2" id="KW-1185">Reference proteome</keyword>
<dbReference type="AlphaFoldDB" id="A0A2Z6LUT5"/>
<proteinExistence type="predicted"/>
<organism evidence="1 2">
    <name type="scientific">Trifolium subterraneum</name>
    <name type="common">Subterranean clover</name>
    <dbReference type="NCBI Taxonomy" id="3900"/>
    <lineage>
        <taxon>Eukaryota</taxon>
        <taxon>Viridiplantae</taxon>
        <taxon>Streptophyta</taxon>
        <taxon>Embryophyta</taxon>
        <taxon>Tracheophyta</taxon>
        <taxon>Spermatophyta</taxon>
        <taxon>Magnoliopsida</taxon>
        <taxon>eudicotyledons</taxon>
        <taxon>Gunneridae</taxon>
        <taxon>Pentapetalae</taxon>
        <taxon>rosids</taxon>
        <taxon>fabids</taxon>
        <taxon>Fabales</taxon>
        <taxon>Fabaceae</taxon>
        <taxon>Papilionoideae</taxon>
        <taxon>50 kb inversion clade</taxon>
        <taxon>NPAAA clade</taxon>
        <taxon>Hologalegina</taxon>
        <taxon>IRL clade</taxon>
        <taxon>Trifolieae</taxon>
        <taxon>Trifolium</taxon>
    </lineage>
</organism>
<dbReference type="OrthoDB" id="1857192at2759"/>
<accession>A0A2Z6LUT5</accession>
<dbReference type="Proteomes" id="UP000242715">
    <property type="component" value="Unassembled WGS sequence"/>
</dbReference>
<protein>
    <submittedName>
        <fullName evidence="1">Uncharacterized protein</fullName>
    </submittedName>
</protein>